<comment type="caution">
    <text evidence="6">The sequence shown here is derived from an EMBL/GenBank/DDBJ whole genome shotgun (WGS) entry which is preliminary data.</text>
</comment>
<dbReference type="GO" id="GO:0004065">
    <property type="term" value="F:arylsulfatase activity"/>
    <property type="evidence" value="ECO:0007669"/>
    <property type="project" value="TreeGrafter"/>
</dbReference>
<dbReference type="Gene3D" id="3.40.720.10">
    <property type="entry name" value="Alkaline Phosphatase, subunit A"/>
    <property type="match status" value="1"/>
</dbReference>
<dbReference type="Proteomes" id="UP000265882">
    <property type="component" value="Unassembled WGS sequence"/>
</dbReference>
<gene>
    <name evidence="6" type="ORF">C4520_15395</name>
</gene>
<dbReference type="SUPFAM" id="SSF53649">
    <property type="entry name" value="Alkaline phosphatase-like"/>
    <property type="match status" value="1"/>
</dbReference>
<protein>
    <recommendedName>
        <fullName evidence="5">Sulfatase N-terminal domain-containing protein</fullName>
    </recommendedName>
</protein>
<dbReference type="InterPro" id="IPR050738">
    <property type="entry name" value="Sulfatase"/>
</dbReference>
<name>A0A3A4NQ36_ABYX5</name>
<comment type="similarity">
    <text evidence="1">Belongs to the sulfatase family.</text>
</comment>
<feature type="domain" description="Sulfatase N-terminal" evidence="5">
    <location>
        <begin position="45"/>
        <end position="331"/>
    </location>
</feature>
<keyword evidence="3" id="KW-0378">Hydrolase</keyword>
<dbReference type="AlphaFoldDB" id="A0A3A4NQ36"/>
<dbReference type="PROSITE" id="PS51257">
    <property type="entry name" value="PROKAR_LIPOPROTEIN"/>
    <property type="match status" value="1"/>
</dbReference>
<accession>A0A3A4NQ36</accession>
<dbReference type="CDD" id="cd16027">
    <property type="entry name" value="SGSH"/>
    <property type="match status" value="1"/>
</dbReference>
<evidence type="ECO:0000313" key="6">
    <source>
        <dbReference type="EMBL" id="RJP17914.1"/>
    </source>
</evidence>
<keyword evidence="2" id="KW-0479">Metal-binding</keyword>
<dbReference type="PANTHER" id="PTHR42693">
    <property type="entry name" value="ARYLSULFATASE FAMILY MEMBER"/>
    <property type="match status" value="1"/>
</dbReference>
<keyword evidence="4" id="KW-0106">Calcium</keyword>
<evidence type="ECO:0000256" key="2">
    <source>
        <dbReference type="ARBA" id="ARBA00022723"/>
    </source>
</evidence>
<evidence type="ECO:0000313" key="7">
    <source>
        <dbReference type="Proteomes" id="UP000265882"/>
    </source>
</evidence>
<evidence type="ECO:0000259" key="5">
    <source>
        <dbReference type="Pfam" id="PF00884"/>
    </source>
</evidence>
<dbReference type="EMBL" id="QZKU01000108">
    <property type="protein sequence ID" value="RJP17914.1"/>
    <property type="molecule type" value="Genomic_DNA"/>
</dbReference>
<reference evidence="6 7" key="1">
    <citation type="journal article" date="2017" name="ISME J.">
        <title>Energy and carbon metabolisms in a deep terrestrial subsurface fluid microbial community.</title>
        <authorList>
            <person name="Momper L."/>
            <person name="Jungbluth S.P."/>
            <person name="Lee M.D."/>
            <person name="Amend J.P."/>
        </authorList>
    </citation>
    <scope>NUCLEOTIDE SEQUENCE [LARGE SCALE GENOMIC DNA]</scope>
    <source>
        <strain evidence="6">SURF_5</strain>
    </source>
</reference>
<proteinExistence type="inferred from homology"/>
<dbReference type="PANTHER" id="PTHR42693:SF53">
    <property type="entry name" value="ENDO-4-O-SULFATASE"/>
    <property type="match status" value="1"/>
</dbReference>
<dbReference type="InterPro" id="IPR017850">
    <property type="entry name" value="Alkaline_phosphatase_core_sf"/>
</dbReference>
<dbReference type="InterPro" id="IPR006311">
    <property type="entry name" value="TAT_signal"/>
</dbReference>
<dbReference type="PROSITE" id="PS00523">
    <property type="entry name" value="SULFATASE_1"/>
    <property type="match status" value="1"/>
</dbReference>
<organism evidence="6 7">
    <name type="scientific">Abyssobacteria bacterium (strain SURF_5)</name>
    <dbReference type="NCBI Taxonomy" id="2093360"/>
    <lineage>
        <taxon>Bacteria</taxon>
        <taxon>Pseudomonadati</taxon>
        <taxon>Candidatus Hydrogenedentota</taxon>
        <taxon>Candidatus Abyssobacteria</taxon>
    </lineage>
</organism>
<evidence type="ECO:0000256" key="4">
    <source>
        <dbReference type="ARBA" id="ARBA00022837"/>
    </source>
</evidence>
<evidence type="ECO:0000256" key="3">
    <source>
        <dbReference type="ARBA" id="ARBA00022801"/>
    </source>
</evidence>
<dbReference type="PROSITE" id="PS51318">
    <property type="entry name" value="TAT"/>
    <property type="match status" value="1"/>
</dbReference>
<dbReference type="GO" id="GO:0046872">
    <property type="term" value="F:metal ion binding"/>
    <property type="evidence" value="ECO:0007669"/>
    <property type="project" value="UniProtKB-KW"/>
</dbReference>
<dbReference type="Pfam" id="PF00884">
    <property type="entry name" value="Sulfatase"/>
    <property type="match status" value="1"/>
</dbReference>
<dbReference type="InterPro" id="IPR024607">
    <property type="entry name" value="Sulfatase_CS"/>
</dbReference>
<dbReference type="InterPro" id="IPR000917">
    <property type="entry name" value="Sulfatase_N"/>
</dbReference>
<evidence type="ECO:0000256" key="1">
    <source>
        <dbReference type="ARBA" id="ARBA00008779"/>
    </source>
</evidence>
<sequence>MGNGGRLMDRREFLKSLTGAAASFCLGASVSCDRGKPAQSASTMPNIVLFIADDLGWKDLSYYGNSNITTPNIDRIAAEGMLFTNAFVTASSCSPSRASILTGQYPHSNGVTGLTHVRKRLMLSPFHRTFPELLAKSGMETAFEGKWHVAPYFPTGWYGYRQRLSGVLPKDFLIRSSERAVEFIRANRNNPFYLELNYMDTHRDDAGEFHFVPQFPVDADTISVPDYYTLPDWPEVRLDLAKYYSNLLLMDSMIGTVLDALDRNRISEKTLVCFVSDNGPPFPGNKMTLYDRGMAVPLIFRWPGKIEAGTRSNALASTIDIMPTLLEASGIPAPESAQGKPLLRLLQAENESAFREAVFAEMTYHVNYLPMRAARTRKWKYIRNYSDDPVGLDQCSHMAWARKICELPNQGWLRPRAPEELYDLENDPHEQTNLVADPARLQDLAAMRHLLDEHMRSTRDPFLGKSFDQRQ</sequence>